<dbReference type="PANTHER" id="PTHR43767">
    <property type="entry name" value="LONG-CHAIN-FATTY-ACID--COA LIGASE"/>
    <property type="match status" value="1"/>
</dbReference>
<dbReference type="Pfam" id="PF00501">
    <property type="entry name" value="AMP-binding"/>
    <property type="match status" value="1"/>
</dbReference>
<dbReference type="Gene3D" id="3.30.300.30">
    <property type="match status" value="1"/>
</dbReference>
<dbReference type="STRING" id="1763535.LPB072_08580"/>
<dbReference type="InterPro" id="IPR045851">
    <property type="entry name" value="AMP-bd_C_sf"/>
</dbReference>
<dbReference type="EMBL" id="CP017476">
    <property type="protein sequence ID" value="AOW15501.1"/>
    <property type="molecule type" value="Genomic_DNA"/>
</dbReference>
<dbReference type="RefSeq" id="WP_066094827.1">
    <property type="nucleotide sequence ID" value="NZ_CP017476.1"/>
</dbReference>
<keyword evidence="5" id="KW-1185">Reference proteome</keyword>
<dbReference type="EMBL" id="LVWD01000034">
    <property type="protein sequence ID" value="OAD40290.1"/>
    <property type="molecule type" value="Genomic_DNA"/>
</dbReference>
<evidence type="ECO:0000259" key="2">
    <source>
        <dbReference type="Pfam" id="PF00501"/>
    </source>
</evidence>
<reference evidence="3 6" key="2">
    <citation type="submission" date="2016-10" db="EMBL/GenBank/DDBJ databases">
        <title>Hydorgenophaga sp. LPB0072 isolated from gastropod.</title>
        <authorList>
            <person name="Kim E."/>
            <person name="Yi H."/>
        </authorList>
    </citation>
    <scope>NUCLEOTIDE SEQUENCE [LARGE SCALE GENOMIC DNA]</scope>
    <source>
        <strain evidence="3 6">LPB0072</strain>
    </source>
</reference>
<evidence type="ECO:0000313" key="3">
    <source>
        <dbReference type="EMBL" id="AOW15501.1"/>
    </source>
</evidence>
<keyword evidence="1" id="KW-0436">Ligase</keyword>
<dbReference type="SUPFAM" id="SSF56801">
    <property type="entry name" value="Acetyl-CoA synthetase-like"/>
    <property type="match status" value="1"/>
</dbReference>
<feature type="domain" description="AMP-dependent synthetase/ligase" evidence="2">
    <location>
        <begin position="127"/>
        <end position="286"/>
    </location>
</feature>
<sequence length="452" mass="48149">MTGAELPLVSSAALDDVIAWRPEGAVPVRTFLADAQRAAKALPSSGWVVNLCEDRYHFAVVFAACLLTGKTSLQPASHSIQTLGQLARDHAGAFAVTDTGFDQLPLPRVVFVDLQAGETEPVDGIPVIAGERVVAVLFTSGSTGLPQAHGKTWAMLVANGRAEAEGLGLLGSHTALVGTVPVQHSYGFESTFLMALHGGCAFWSGRPFYPQDVAESVQAVPRPRMVVTTPFHLGNMLASDVVWPAVDAWLSATAPLDAQLAAQVEARSGAPVFEIYGSTESSQLAWRRTTAGLAWRLLPGVQLLQSGDETCADGGHVGGRVPLSDLIELQADRRFLLHGRHADLINIAGKRTSLAYLNHQLLAIDGVDDGAFFMPDEPAEGAGQQVVRLAAFVVAPRLTRSVLMAALRVRVDPIFMPRPLVWVEALPRNPMGKLPRSALQSLYGQNSKKASA</sequence>
<reference evidence="4 5" key="1">
    <citation type="submission" date="2016-02" db="EMBL/GenBank/DDBJ databases">
        <title>Draft genome sequence of Hydrogenophaga sp. LPB0072.</title>
        <authorList>
            <person name="Shin S.-K."/>
            <person name="Yi H."/>
        </authorList>
    </citation>
    <scope>NUCLEOTIDE SEQUENCE [LARGE SCALE GENOMIC DNA]</scope>
    <source>
        <strain evidence="4 5">LPB0072</strain>
    </source>
</reference>
<name>A0A167H4Z0_9BURK</name>
<gene>
    <name evidence="3" type="ORF">LPB072_08580</name>
    <name evidence="4" type="ORF">LPB72_18075</name>
</gene>
<dbReference type="GO" id="GO:0016874">
    <property type="term" value="F:ligase activity"/>
    <property type="evidence" value="ECO:0007669"/>
    <property type="project" value="UniProtKB-KW"/>
</dbReference>
<organism evidence="3 6">
    <name type="scientific">Hydrogenophaga crassostreae</name>
    <dbReference type="NCBI Taxonomy" id="1763535"/>
    <lineage>
        <taxon>Bacteria</taxon>
        <taxon>Pseudomonadati</taxon>
        <taxon>Pseudomonadota</taxon>
        <taxon>Betaproteobacteria</taxon>
        <taxon>Burkholderiales</taxon>
        <taxon>Comamonadaceae</taxon>
        <taxon>Hydrogenophaga</taxon>
    </lineage>
</organism>
<dbReference type="KEGG" id="hyl:LPB072_08580"/>
<dbReference type="InterPro" id="IPR050237">
    <property type="entry name" value="ATP-dep_AMP-bd_enzyme"/>
</dbReference>
<protein>
    <submittedName>
        <fullName evidence="3">Beta-hydroxyacyl-ACP dehydratase</fullName>
    </submittedName>
</protein>
<dbReference type="Proteomes" id="UP000185657">
    <property type="component" value="Unassembled WGS sequence"/>
</dbReference>
<dbReference type="AlphaFoldDB" id="A0A167H4Z0"/>
<evidence type="ECO:0000256" key="1">
    <source>
        <dbReference type="ARBA" id="ARBA00022598"/>
    </source>
</evidence>
<evidence type="ECO:0000313" key="6">
    <source>
        <dbReference type="Proteomes" id="UP000185680"/>
    </source>
</evidence>
<dbReference type="InterPro" id="IPR000873">
    <property type="entry name" value="AMP-dep_synth/lig_dom"/>
</dbReference>
<evidence type="ECO:0000313" key="5">
    <source>
        <dbReference type="Proteomes" id="UP000185657"/>
    </source>
</evidence>
<dbReference type="InterPro" id="IPR042099">
    <property type="entry name" value="ANL_N_sf"/>
</dbReference>
<dbReference type="Proteomes" id="UP000185680">
    <property type="component" value="Chromosome"/>
</dbReference>
<proteinExistence type="predicted"/>
<dbReference type="OrthoDB" id="9787658at2"/>
<dbReference type="Gene3D" id="3.40.50.12780">
    <property type="entry name" value="N-terminal domain of ligase-like"/>
    <property type="match status" value="1"/>
</dbReference>
<accession>A0A167H4Z0</accession>
<dbReference type="PANTHER" id="PTHR43767:SF8">
    <property type="entry name" value="LONG-CHAIN-FATTY-ACID--COA LIGASE"/>
    <property type="match status" value="1"/>
</dbReference>
<evidence type="ECO:0000313" key="4">
    <source>
        <dbReference type="EMBL" id="OAD40290.1"/>
    </source>
</evidence>